<dbReference type="Pfam" id="PF00117">
    <property type="entry name" value="GATase"/>
    <property type="match status" value="1"/>
</dbReference>
<accession>A0A1S7LM84</accession>
<reference evidence="2" key="1">
    <citation type="submission" date="2015-04" db="EMBL/GenBank/DDBJ databases">
        <authorList>
            <person name="Syromyatnikov M.Y."/>
            <person name="Popov V.N."/>
        </authorList>
    </citation>
    <scope>NUCLEOTIDE SEQUENCE</scope>
    <source>
        <strain evidence="2">MO-1</strain>
    </source>
</reference>
<dbReference type="SUPFAM" id="SSF52317">
    <property type="entry name" value="Class I glutamine amidotransferase-like"/>
    <property type="match status" value="1"/>
</dbReference>
<dbReference type="Gene3D" id="3.40.50.880">
    <property type="match status" value="1"/>
</dbReference>
<name>A0A1S7LM84_MAGMO</name>
<dbReference type="EMBL" id="LO017727">
    <property type="protein sequence ID" value="CRH08005.1"/>
    <property type="molecule type" value="Genomic_DNA"/>
</dbReference>
<protein>
    <recommendedName>
        <fullName evidence="1">Glutamine amidotransferase domain-containing protein</fullName>
    </recommendedName>
</protein>
<dbReference type="AlphaFoldDB" id="A0A1S7LM84"/>
<dbReference type="PROSITE" id="PS51273">
    <property type="entry name" value="GATASE_TYPE_1"/>
    <property type="match status" value="1"/>
</dbReference>
<dbReference type="CDD" id="cd01741">
    <property type="entry name" value="GATase1_1"/>
    <property type="match status" value="1"/>
</dbReference>
<dbReference type="InterPro" id="IPR017926">
    <property type="entry name" value="GATASE"/>
</dbReference>
<evidence type="ECO:0000259" key="1">
    <source>
        <dbReference type="Pfam" id="PF00117"/>
    </source>
</evidence>
<dbReference type="GO" id="GO:0005829">
    <property type="term" value="C:cytosol"/>
    <property type="evidence" value="ECO:0007669"/>
    <property type="project" value="TreeGrafter"/>
</dbReference>
<evidence type="ECO:0000313" key="2">
    <source>
        <dbReference type="EMBL" id="CRH08005.1"/>
    </source>
</evidence>
<gene>
    <name evidence="2" type="ORF">MAGMO_3877</name>
</gene>
<proteinExistence type="predicted"/>
<dbReference type="PANTHER" id="PTHR42695">
    <property type="entry name" value="GLUTAMINE AMIDOTRANSFERASE YLR126C-RELATED"/>
    <property type="match status" value="1"/>
</dbReference>
<sequence length="239" mass="26096">MRIAYLRVGAVPEPLRTQFDDYYIMFQQLFARHAAEITLHNFAVRQGEFPTDRAAFDGYLIGGSADSAYDPAPWIAPLERFIQSLHREQRPLVGICFGHQIIAQALGGVVMKAASGWGLGIRPLTCQQAVEQPAGLPTVLNLHYSHQDQVTTPPEAATTVASAAHCPHAALSIGKHILTFQGHPEFNSDYCGALIRSRKGRIAPDAVDEALETLEQSADNGLIARWIADFYMAAKGQAC</sequence>
<feature type="domain" description="Glutamine amidotransferase" evidence="1">
    <location>
        <begin position="21"/>
        <end position="188"/>
    </location>
</feature>
<organism evidence="2">
    <name type="scientific">Magnetococcus massalia (strain MO-1)</name>
    <dbReference type="NCBI Taxonomy" id="451514"/>
    <lineage>
        <taxon>Bacteria</taxon>
        <taxon>Pseudomonadati</taxon>
        <taxon>Pseudomonadota</taxon>
        <taxon>Magnetococcia</taxon>
        <taxon>Magnetococcales</taxon>
        <taxon>Magnetococcaceae</taxon>
        <taxon>Magnetococcus</taxon>
    </lineage>
</organism>
<dbReference type="InterPro" id="IPR029062">
    <property type="entry name" value="Class_I_gatase-like"/>
</dbReference>
<dbReference type="PANTHER" id="PTHR42695:SF5">
    <property type="entry name" value="GLUTAMINE AMIDOTRANSFERASE YLR126C-RELATED"/>
    <property type="match status" value="1"/>
</dbReference>
<dbReference type="InterPro" id="IPR044992">
    <property type="entry name" value="ChyE-like"/>
</dbReference>